<dbReference type="SUPFAM" id="SSF56281">
    <property type="entry name" value="Metallo-hydrolase/oxidoreductase"/>
    <property type="match status" value="1"/>
</dbReference>
<dbReference type="PANTHER" id="PTHR42951">
    <property type="entry name" value="METALLO-BETA-LACTAMASE DOMAIN-CONTAINING"/>
    <property type="match status" value="1"/>
</dbReference>
<feature type="domain" description="Metallo-beta-lactamase" evidence="1">
    <location>
        <begin position="56"/>
        <end position="250"/>
    </location>
</feature>
<dbReference type="NCBIfam" id="NF033105">
    <property type="entry name" value="bla_subclass_B3"/>
    <property type="match status" value="1"/>
</dbReference>
<dbReference type="GO" id="GO:0008800">
    <property type="term" value="F:beta-lactamase activity"/>
    <property type="evidence" value="ECO:0007669"/>
    <property type="project" value="UniProtKB-EC"/>
</dbReference>
<dbReference type="RefSeq" id="WP_242205054.1">
    <property type="nucleotide sequence ID" value="NZ_CP093547.1"/>
</dbReference>
<organism evidence="2 3">
    <name type="scientific">Lysobacter gummosus</name>
    <dbReference type="NCBI Taxonomy" id="262324"/>
    <lineage>
        <taxon>Bacteria</taxon>
        <taxon>Pseudomonadati</taxon>
        <taxon>Pseudomonadota</taxon>
        <taxon>Gammaproteobacteria</taxon>
        <taxon>Lysobacterales</taxon>
        <taxon>Lysobacteraceae</taxon>
        <taxon>Lysobacter</taxon>
    </lineage>
</organism>
<evidence type="ECO:0000313" key="3">
    <source>
        <dbReference type="Proteomes" id="UP000829194"/>
    </source>
</evidence>
<proteinExistence type="predicted"/>
<dbReference type="EMBL" id="CP093547">
    <property type="protein sequence ID" value="UNP27365.1"/>
    <property type="molecule type" value="Genomic_DNA"/>
</dbReference>
<gene>
    <name evidence="2" type="primary">bla</name>
    <name evidence="2" type="ORF">MOV92_12545</name>
</gene>
<dbReference type="EC" id="3.5.2.6" evidence="2"/>
<dbReference type="SMART" id="SM00849">
    <property type="entry name" value="Lactamase_B"/>
    <property type="match status" value="1"/>
</dbReference>
<name>A0ABY3XA74_9GAMM</name>
<dbReference type="InterPro" id="IPR001279">
    <property type="entry name" value="Metallo-B-lactamas"/>
</dbReference>
<evidence type="ECO:0000313" key="2">
    <source>
        <dbReference type="EMBL" id="UNP27365.1"/>
    </source>
</evidence>
<accession>A0ABY3XA74</accession>
<dbReference type="PANTHER" id="PTHR42951:SF17">
    <property type="entry name" value="METALLO-BETA-LACTAMASE DOMAIN-CONTAINING PROTEIN"/>
    <property type="match status" value="1"/>
</dbReference>
<evidence type="ECO:0000259" key="1">
    <source>
        <dbReference type="SMART" id="SM00849"/>
    </source>
</evidence>
<dbReference type="Proteomes" id="UP000829194">
    <property type="component" value="Chromosome"/>
</dbReference>
<dbReference type="NCBIfam" id="NF012229">
    <property type="entry name" value="bla_class_B_core"/>
    <property type="match status" value="1"/>
</dbReference>
<dbReference type="InterPro" id="IPR050855">
    <property type="entry name" value="NDM-1-like"/>
</dbReference>
<dbReference type="InterPro" id="IPR036866">
    <property type="entry name" value="RibonucZ/Hydroxyglut_hydro"/>
</dbReference>
<reference evidence="2 3" key="1">
    <citation type="submission" date="2022-03" db="EMBL/GenBank/DDBJ databases">
        <title>Complete genome sequence of Lysobacter capsici VKM B-2533 and Lysobacter gummosus 10.1.1, promising sources of lytic agents.</title>
        <authorList>
            <person name="Tarlachkov S.V."/>
            <person name="Kudryakova I.V."/>
            <person name="Afoshin A.S."/>
            <person name="Leontyevskaya E.A."/>
            <person name="Leontyevskaya N.V."/>
        </authorList>
    </citation>
    <scope>NUCLEOTIDE SEQUENCE [LARGE SCALE GENOMIC DNA]</scope>
    <source>
        <strain evidence="2 3">10.1.1</strain>
    </source>
</reference>
<protein>
    <submittedName>
        <fullName evidence="2">Subclass B3 metallo-beta-lactamase</fullName>
        <ecNumber evidence="2">3.5.2.6</ecNumber>
    </submittedName>
</protein>
<keyword evidence="2" id="KW-0378">Hydrolase</keyword>
<dbReference type="Gene3D" id="3.60.15.10">
    <property type="entry name" value="Ribonuclease Z/Hydroxyacylglutathione hydrolase-like"/>
    <property type="match status" value="1"/>
</dbReference>
<sequence length="298" mass="30993">MALIGVLALGGCAAPALKSGQKAATAAAACPADPTWDTPSAPHHIHGNTWFVGTCGISSILITSDQGHVLIDGTTKKGAASVEANIRALGFKVEDVRYILSSHEHLDHAGGIAQLQRDSGATVVALPAEAASLERGQGDRGDPQFLSTPAFAPVRTVRRIEAGETLTLRSIALTAHATPGHTPGSTSWTWRSCDQGGQCRAIAYADSLTPFSDDVYRYTDEAAHPGFIAAFRQSLVTVANLPCDILLTPHPGASELFSRLGPGATRPLVDAGACRAYSATGAAKLDARIARERGDAKP</sequence>
<dbReference type="Pfam" id="PF00753">
    <property type="entry name" value="Lactamase_B"/>
    <property type="match status" value="1"/>
</dbReference>
<keyword evidence="3" id="KW-1185">Reference proteome</keyword>